<proteinExistence type="predicted"/>
<feature type="transmembrane region" description="Helical" evidence="1">
    <location>
        <begin position="45"/>
        <end position="66"/>
    </location>
</feature>
<comment type="caution">
    <text evidence="2">The sequence shown here is derived from an EMBL/GenBank/DDBJ whole genome shotgun (WGS) entry which is preliminary data.</text>
</comment>
<evidence type="ECO:0000313" key="2">
    <source>
        <dbReference type="EMBL" id="RDZ05527.1"/>
    </source>
</evidence>
<name>A0A3D8WTN5_PRIMG</name>
<feature type="transmembrane region" description="Helical" evidence="1">
    <location>
        <begin position="7"/>
        <end position="25"/>
    </location>
</feature>
<evidence type="ECO:0000313" key="3">
    <source>
        <dbReference type="Proteomes" id="UP000256519"/>
    </source>
</evidence>
<protein>
    <submittedName>
        <fullName evidence="2">Uncharacterized protein</fullName>
    </submittedName>
</protein>
<keyword evidence="1" id="KW-0472">Membrane</keyword>
<gene>
    <name evidence="2" type="ORF">C3744_29545</name>
</gene>
<accession>A0A3D8WTN5</accession>
<organism evidence="2 3">
    <name type="scientific">Priestia megaterium</name>
    <name type="common">Bacillus megaterium</name>
    <dbReference type="NCBI Taxonomy" id="1404"/>
    <lineage>
        <taxon>Bacteria</taxon>
        <taxon>Bacillati</taxon>
        <taxon>Bacillota</taxon>
        <taxon>Bacilli</taxon>
        <taxon>Bacillales</taxon>
        <taxon>Bacillaceae</taxon>
        <taxon>Priestia</taxon>
    </lineage>
</organism>
<dbReference type="EMBL" id="PQWM01000078">
    <property type="protein sequence ID" value="RDZ05527.1"/>
    <property type="molecule type" value="Genomic_DNA"/>
</dbReference>
<keyword evidence="1" id="KW-1133">Transmembrane helix</keyword>
<dbReference type="Proteomes" id="UP000256519">
    <property type="component" value="Unassembled WGS sequence"/>
</dbReference>
<reference evidence="2 3" key="1">
    <citation type="journal article" date="2018" name="Appl. Environ. Microbiol.">
        <title>Antimicrobial susceptibility testing and tentative epidemiological cut-off values of five Bacillus species relevant for use as animal feed additives or for plant protection.</title>
        <authorList>
            <person name="Agerso Y."/>
            <person name="Stuer-Lauridsen B."/>
            <person name="Bjerre K."/>
            <person name="Jensen M.G."/>
            <person name="Johansen E."/>
            <person name="Bennedsen M."/>
            <person name="Brockmann E."/>
            <person name="Nielsen B."/>
        </authorList>
    </citation>
    <scope>NUCLEOTIDE SEQUENCE [LARGE SCALE GENOMIC DNA]</scope>
    <source>
        <strain evidence="2 3">CHCC20162</strain>
    </source>
</reference>
<keyword evidence="1" id="KW-0812">Transmembrane</keyword>
<sequence length="70" mass="7866">MFMENRSVVAYILIFLSLALSIYLFVSPSLLVPKGYELAIDGYLISRTLVMIFALYLVSKLGYALLNKKG</sequence>
<dbReference type="AlphaFoldDB" id="A0A3D8WTN5"/>
<evidence type="ECO:0000256" key="1">
    <source>
        <dbReference type="SAM" id="Phobius"/>
    </source>
</evidence>